<dbReference type="PROSITE" id="PS50853">
    <property type="entry name" value="FN3"/>
    <property type="match status" value="1"/>
</dbReference>
<dbReference type="InterPro" id="IPR013783">
    <property type="entry name" value="Ig-like_fold"/>
</dbReference>
<dbReference type="EMBL" id="FPBK01000012">
    <property type="protein sequence ID" value="SFU67281.1"/>
    <property type="molecule type" value="Genomic_DNA"/>
</dbReference>
<name>A0A1I7I2X8_9FLAO</name>
<evidence type="ECO:0000313" key="3">
    <source>
        <dbReference type="Proteomes" id="UP000199138"/>
    </source>
</evidence>
<dbReference type="SUPFAM" id="SSF49265">
    <property type="entry name" value="Fibronectin type III"/>
    <property type="match status" value="1"/>
</dbReference>
<dbReference type="CDD" id="cd00063">
    <property type="entry name" value="FN3"/>
    <property type="match status" value="1"/>
</dbReference>
<dbReference type="Proteomes" id="UP000199138">
    <property type="component" value="Unassembled WGS sequence"/>
</dbReference>
<evidence type="ECO:0000313" key="2">
    <source>
        <dbReference type="EMBL" id="SFU67281.1"/>
    </source>
</evidence>
<reference evidence="2 3" key="1">
    <citation type="submission" date="2016-10" db="EMBL/GenBank/DDBJ databases">
        <authorList>
            <person name="de Groot N.N."/>
        </authorList>
    </citation>
    <scope>NUCLEOTIDE SEQUENCE [LARGE SCALE GENOMIC DNA]</scope>
    <source>
        <strain evidence="2 3">CGMCC 1.12333</strain>
    </source>
</reference>
<proteinExistence type="predicted"/>
<dbReference type="InterPro" id="IPR036116">
    <property type="entry name" value="FN3_sf"/>
</dbReference>
<dbReference type="AlphaFoldDB" id="A0A1I7I2X8"/>
<accession>A0A1I7I2X8</accession>
<keyword evidence="3" id="KW-1185">Reference proteome</keyword>
<dbReference type="Gene3D" id="2.60.40.10">
    <property type="entry name" value="Immunoglobulins"/>
    <property type="match status" value="1"/>
</dbReference>
<sequence length="211" mass="23193">MAQKIMKVKINYENMRDSNLSVFAEDVVVQLTGNTNFTFTEGVLTSLATASTTYAQKLAATLGGGKVNTAEKRAARITLVALLRSVAQQVNLQGNNDEVILKTSGFMMAYETTEPKPLQVPTDFEARPGSNPLELYMTVKSHTQVDSYVFCYGPADTAGNLSNLQQRVSADNSVTISNLEPNVKYVCRVFYTGRKKVSEFSSLQYSYVMPA</sequence>
<dbReference type="InterPro" id="IPR003961">
    <property type="entry name" value="FN3_dom"/>
</dbReference>
<feature type="domain" description="Fibronectin type-III" evidence="1">
    <location>
        <begin position="120"/>
        <end position="211"/>
    </location>
</feature>
<gene>
    <name evidence="2" type="ORF">SAMN05216480_112116</name>
</gene>
<organism evidence="2 3">
    <name type="scientific">Pustulibacterium marinum</name>
    <dbReference type="NCBI Taxonomy" id="1224947"/>
    <lineage>
        <taxon>Bacteria</taxon>
        <taxon>Pseudomonadati</taxon>
        <taxon>Bacteroidota</taxon>
        <taxon>Flavobacteriia</taxon>
        <taxon>Flavobacteriales</taxon>
        <taxon>Flavobacteriaceae</taxon>
        <taxon>Pustulibacterium</taxon>
    </lineage>
</organism>
<evidence type="ECO:0000259" key="1">
    <source>
        <dbReference type="PROSITE" id="PS50853"/>
    </source>
</evidence>
<protein>
    <recommendedName>
        <fullName evidence="1">Fibronectin type-III domain-containing protein</fullName>
    </recommendedName>
</protein>